<accession>A0A2T3J7L6</accession>
<dbReference type="CDD" id="cd04875">
    <property type="entry name" value="ACT_F4HF-DF"/>
    <property type="match status" value="1"/>
</dbReference>
<dbReference type="Pfam" id="PF00551">
    <property type="entry name" value="Formyl_trans_N"/>
    <property type="match status" value="1"/>
</dbReference>
<comment type="function">
    <text evidence="3">Catalyzes the hydrolysis of 10-formyltetrahydrofolate (formyl-FH4) to formate and tetrahydrofolate (FH4).</text>
</comment>
<comment type="caution">
    <text evidence="6">The sequence shown here is derived from an EMBL/GenBank/DDBJ whole genome shotgun (WGS) entry which is preliminary data.</text>
</comment>
<dbReference type="AlphaFoldDB" id="A0A2T3J7L6"/>
<dbReference type="HAMAP" id="MF_01927">
    <property type="entry name" value="PurU"/>
    <property type="match status" value="1"/>
</dbReference>
<dbReference type="GO" id="GO:0006730">
    <property type="term" value="P:one-carbon metabolic process"/>
    <property type="evidence" value="ECO:0007669"/>
    <property type="project" value="UniProtKB-KW"/>
</dbReference>
<feature type="active site" evidence="3">
    <location>
        <position position="232"/>
    </location>
</feature>
<dbReference type="CDD" id="cd08648">
    <property type="entry name" value="FMT_core_Formyl-FH4-Hydrolase_C"/>
    <property type="match status" value="1"/>
</dbReference>
<dbReference type="RefSeq" id="WP_011218182.1">
    <property type="nucleotide sequence ID" value="NZ_PYMJ01000043.1"/>
</dbReference>
<proteinExistence type="inferred from homology"/>
<organism evidence="6 7">
    <name type="scientific">Photobacterium frigidiphilum</name>
    <dbReference type="NCBI Taxonomy" id="264736"/>
    <lineage>
        <taxon>Bacteria</taxon>
        <taxon>Pseudomonadati</taxon>
        <taxon>Pseudomonadota</taxon>
        <taxon>Gammaproteobacteria</taxon>
        <taxon>Vibrionales</taxon>
        <taxon>Vibrionaceae</taxon>
        <taxon>Photobacterium</taxon>
    </lineage>
</organism>
<name>A0A2T3J7L6_9GAMM</name>
<dbReference type="InterPro" id="IPR041729">
    <property type="entry name" value="Formyl-FH4-Hydrolase_C"/>
</dbReference>
<dbReference type="UniPathway" id="UPA00074">
    <property type="reaction ID" value="UER00170"/>
</dbReference>
<dbReference type="Proteomes" id="UP000240987">
    <property type="component" value="Unassembled WGS sequence"/>
</dbReference>
<dbReference type="SUPFAM" id="SSF53328">
    <property type="entry name" value="Formyltransferase"/>
    <property type="match status" value="1"/>
</dbReference>
<dbReference type="PIRSF" id="PIRSF036480">
    <property type="entry name" value="FormyFH4_hydr"/>
    <property type="match status" value="1"/>
</dbReference>
<dbReference type="EMBL" id="PYMJ01000043">
    <property type="protein sequence ID" value="PSU44752.1"/>
    <property type="molecule type" value="Genomic_DNA"/>
</dbReference>
<dbReference type="EC" id="3.5.1.10" evidence="3 4"/>
<evidence type="ECO:0000256" key="3">
    <source>
        <dbReference type="HAMAP-Rule" id="MF_01927"/>
    </source>
</evidence>
<dbReference type="NCBIfam" id="NF004684">
    <property type="entry name" value="PRK06027.1"/>
    <property type="match status" value="1"/>
</dbReference>
<dbReference type="NCBIfam" id="TIGR00655">
    <property type="entry name" value="PurU"/>
    <property type="match status" value="1"/>
</dbReference>
<dbReference type="InterPro" id="IPR036477">
    <property type="entry name" value="Formyl_transf_N_sf"/>
</dbReference>
<gene>
    <name evidence="3 6" type="primary">purU</name>
    <name evidence="6" type="ORF">C9J12_26005</name>
</gene>
<dbReference type="InterPro" id="IPR044074">
    <property type="entry name" value="PurU_ACT"/>
</dbReference>
<evidence type="ECO:0000313" key="7">
    <source>
        <dbReference type="Proteomes" id="UP000240987"/>
    </source>
</evidence>
<dbReference type="OrthoDB" id="9806170at2"/>
<dbReference type="InterPro" id="IPR004810">
    <property type="entry name" value="PurU"/>
</dbReference>
<feature type="domain" description="Formyl transferase N-terminal" evidence="5">
    <location>
        <begin position="93"/>
        <end position="269"/>
    </location>
</feature>
<evidence type="ECO:0000256" key="4">
    <source>
        <dbReference type="NCBIfam" id="TIGR00655"/>
    </source>
</evidence>
<dbReference type="PANTHER" id="PTHR42706:SF1">
    <property type="entry name" value="FORMYLTETRAHYDROFOLATE DEFORMYLASE 2, MITOCHONDRIAL"/>
    <property type="match status" value="1"/>
</dbReference>
<comment type="pathway">
    <text evidence="3">Purine metabolism; IMP biosynthesis via de novo pathway; formate from 10-formyl-5,6,7,8-tetrahydrofolate: step 1/1.</text>
</comment>
<evidence type="ECO:0000259" key="5">
    <source>
        <dbReference type="Pfam" id="PF00551"/>
    </source>
</evidence>
<evidence type="ECO:0000313" key="6">
    <source>
        <dbReference type="EMBL" id="PSU44752.1"/>
    </source>
</evidence>
<dbReference type="InterPro" id="IPR045865">
    <property type="entry name" value="ACT-like_dom_sf"/>
</dbReference>
<evidence type="ECO:0000256" key="1">
    <source>
        <dbReference type="ARBA" id="ARBA00022563"/>
    </source>
</evidence>
<comment type="similarity">
    <text evidence="3">Belongs to the PurU family.</text>
</comment>
<comment type="catalytic activity">
    <reaction evidence="3">
        <text>(6R)-10-formyltetrahydrofolate + H2O = (6S)-5,6,7,8-tetrahydrofolate + formate + H(+)</text>
        <dbReference type="Rhea" id="RHEA:19833"/>
        <dbReference type="ChEBI" id="CHEBI:15377"/>
        <dbReference type="ChEBI" id="CHEBI:15378"/>
        <dbReference type="ChEBI" id="CHEBI:15740"/>
        <dbReference type="ChEBI" id="CHEBI:57453"/>
        <dbReference type="ChEBI" id="CHEBI:195366"/>
        <dbReference type="EC" id="3.5.1.10"/>
    </reaction>
</comment>
<dbReference type="SUPFAM" id="SSF55021">
    <property type="entry name" value="ACT-like"/>
    <property type="match status" value="1"/>
</dbReference>
<evidence type="ECO:0000256" key="2">
    <source>
        <dbReference type="ARBA" id="ARBA00022801"/>
    </source>
</evidence>
<dbReference type="PRINTS" id="PR01575">
    <property type="entry name" value="FFH4HYDRLASE"/>
</dbReference>
<sequence length="290" mass="33272">MNQQSLNYILTASCPGRSGTVDVVTRFLRKFGCYITELNSFDDALNQRFFIRTVFRMEDNAPLDQSAFCATFAERAEAFDMEWELTPSDYRPKVVIMVSKYEHCLNDLLYRFRTGNLPVDIRAVISNHPDLQSLAQWHDIPYYHFPINADTKPQQEAQVQAVLDETGCELLVLARYMQVLSHEMCVRWARKAINIHHSLLPGFKGAKPYHQAYNKGVKLVGATAHYVSDHLDEGPIITQGMGTVNHTYYPADLARKGMDVESLTLARAIQYHVEKRIFLFNDKTVVFERS</sequence>
<dbReference type="PANTHER" id="PTHR42706">
    <property type="entry name" value="FORMYLTETRAHYDROFOLATE DEFORMYLASE"/>
    <property type="match status" value="1"/>
</dbReference>
<dbReference type="GO" id="GO:0008864">
    <property type="term" value="F:formyltetrahydrofolate deformylase activity"/>
    <property type="evidence" value="ECO:0007669"/>
    <property type="project" value="UniProtKB-UniRule"/>
</dbReference>
<keyword evidence="1 3" id="KW-0554">One-carbon metabolism</keyword>
<dbReference type="Gene3D" id="3.40.50.170">
    <property type="entry name" value="Formyl transferase, N-terminal domain"/>
    <property type="match status" value="1"/>
</dbReference>
<keyword evidence="3" id="KW-0658">Purine biosynthesis</keyword>
<dbReference type="InterPro" id="IPR002376">
    <property type="entry name" value="Formyl_transf_N"/>
</dbReference>
<reference evidence="6 7" key="1">
    <citation type="submission" date="2018-01" db="EMBL/GenBank/DDBJ databases">
        <title>Whole genome sequencing of Histamine producing bacteria.</title>
        <authorList>
            <person name="Butler K."/>
        </authorList>
    </citation>
    <scope>NUCLEOTIDE SEQUENCE [LARGE SCALE GENOMIC DNA]</scope>
    <source>
        <strain evidence="6 7">JCM 12947</strain>
    </source>
</reference>
<keyword evidence="2 3" id="KW-0378">Hydrolase</keyword>
<dbReference type="GO" id="GO:0006189">
    <property type="term" value="P:'de novo' IMP biosynthetic process"/>
    <property type="evidence" value="ECO:0007669"/>
    <property type="project" value="UniProtKB-UniRule"/>
</dbReference>
<protein>
    <recommendedName>
        <fullName evidence="3 4">Formyltetrahydrofolate deformylase</fullName>
        <ecNumber evidence="3 4">3.5.1.10</ecNumber>
    </recommendedName>
    <alternativeName>
        <fullName evidence="3">Formyl-FH(4) hydrolase</fullName>
    </alternativeName>
</protein>
<dbReference type="Gene3D" id="3.30.70.260">
    <property type="match status" value="1"/>
</dbReference>
<keyword evidence="7" id="KW-1185">Reference proteome</keyword>